<dbReference type="AlphaFoldDB" id="A0A2P5F5R6"/>
<dbReference type="EMBL" id="JXTC01000060">
    <property type="protein sequence ID" value="PON93109.1"/>
    <property type="molecule type" value="Genomic_DNA"/>
</dbReference>
<protein>
    <submittedName>
        <fullName evidence="2">Uncharacterized protein</fullName>
    </submittedName>
</protein>
<dbReference type="InParanoid" id="A0A2P5F5R6"/>
<organism evidence="2 3">
    <name type="scientific">Trema orientale</name>
    <name type="common">Charcoal tree</name>
    <name type="synonym">Celtis orientalis</name>
    <dbReference type="NCBI Taxonomy" id="63057"/>
    <lineage>
        <taxon>Eukaryota</taxon>
        <taxon>Viridiplantae</taxon>
        <taxon>Streptophyta</taxon>
        <taxon>Embryophyta</taxon>
        <taxon>Tracheophyta</taxon>
        <taxon>Spermatophyta</taxon>
        <taxon>Magnoliopsida</taxon>
        <taxon>eudicotyledons</taxon>
        <taxon>Gunneridae</taxon>
        <taxon>Pentapetalae</taxon>
        <taxon>rosids</taxon>
        <taxon>fabids</taxon>
        <taxon>Rosales</taxon>
        <taxon>Cannabaceae</taxon>
        <taxon>Trema</taxon>
    </lineage>
</organism>
<proteinExistence type="predicted"/>
<evidence type="ECO:0000313" key="2">
    <source>
        <dbReference type="EMBL" id="PON93109.1"/>
    </source>
</evidence>
<feature type="compositionally biased region" description="Basic and acidic residues" evidence="1">
    <location>
        <begin position="1"/>
        <end position="21"/>
    </location>
</feature>
<dbReference type="Proteomes" id="UP000237000">
    <property type="component" value="Unassembled WGS sequence"/>
</dbReference>
<feature type="compositionally biased region" description="Acidic residues" evidence="1">
    <location>
        <begin position="22"/>
        <end position="35"/>
    </location>
</feature>
<feature type="region of interest" description="Disordered" evidence="1">
    <location>
        <begin position="1"/>
        <end position="35"/>
    </location>
</feature>
<reference evidence="3" key="1">
    <citation type="submission" date="2016-06" db="EMBL/GenBank/DDBJ databases">
        <title>Parallel loss of symbiosis genes in relatives of nitrogen-fixing non-legume Parasponia.</title>
        <authorList>
            <person name="Van Velzen R."/>
            <person name="Holmer R."/>
            <person name="Bu F."/>
            <person name="Rutten L."/>
            <person name="Van Zeijl A."/>
            <person name="Liu W."/>
            <person name="Santuari L."/>
            <person name="Cao Q."/>
            <person name="Sharma T."/>
            <person name="Shen D."/>
            <person name="Roswanjaya Y."/>
            <person name="Wardhani T."/>
            <person name="Kalhor M.S."/>
            <person name="Jansen J."/>
            <person name="Van den Hoogen J."/>
            <person name="Gungor B."/>
            <person name="Hartog M."/>
            <person name="Hontelez J."/>
            <person name="Verver J."/>
            <person name="Yang W.-C."/>
            <person name="Schijlen E."/>
            <person name="Repin R."/>
            <person name="Schilthuizen M."/>
            <person name="Schranz E."/>
            <person name="Heidstra R."/>
            <person name="Miyata K."/>
            <person name="Fedorova E."/>
            <person name="Kohlen W."/>
            <person name="Bisseling T."/>
            <person name="Smit S."/>
            <person name="Geurts R."/>
        </authorList>
    </citation>
    <scope>NUCLEOTIDE SEQUENCE [LARGE SCALE GENOMIC DNA]</scope>
    <source>
        <strain evidence="3">cv. RG33-2</strain>
    </source>
</reference>
<name>A0A2P5F5R6_TREOI</name>
<comment type="caution">
    <text evidence="2">The sequence shown here is derived from an EMBL/GenBank/DDBJ whole genome shotgun (WGS) entry which is preliminary data.</text>
</comment>
<evidence type="ECO:0000313" key="3">
    <source>
        <dbReference type="Proteomes" id="UP000237000"/>
    </source>
</evidence>
<keyword evidence="3" id="KW-1185">Reference proteome</keyword>
<sequence length="95" mass="10623">MSGSGERDKVNDPEMNRKGVESESDDSNGDIYSDDDHEFDAKKAVSALAKLIYTSQVDPDIVSTFDLTSFNNMLNPHYHVDFPTIETECSAIFQK</sequence>
<gene>
    <name evidence="2" type="ORF">TorRG33x02_110150</name>
</gene>
<evidence type="ECO:0000256" key="1">
    <source>
        <dbReference type="SAM" id="MobiDB-lite"/>
    </source>
</evidence>
<accession>A0A2P5F5R6</accession>